<evidence type="ECO:0008006" key="3">
    <source>
        <dbReference type="Google" id="ProtNLM"/>
    </source>
</evidence>
<dbReference type="AlphaFoldDB" id="A0AAV5U7U3"/>
<comment type="caution">
    <text evidence="1">The sequence shown here is derived from an EMBL/GenBank/DDBJ whole genome shotgun (WGS) entry which is preliminary data.</text>
</comment>
<sequence length="82" mass="8665">NTMSFFAGKVVIVTGSSNGIGRATAVLFAKQGAKITITGRNNFSLEKTKQLCVKAGAKEEDLLELIGDITDASFNERLVSAT</sequence>
<dbReference type="Gene3D" id="3.40.50.720">
    <property type="entry name" value="NAD(P)-binding Rossmann-like Domain"/>
    <property type="match status" value="1"/>
</dbReference>
<feature type="non-terminal residue" evidence="1">
    <location>
        <position position="82"/>
    </location>
</feature>
<dbReference type="PANTHER" id="PTHR44115:SF4">
    <property type="entry name" value="OXIDOREDUCTASE"/>
    <property type="match status" value="1"/>
</dbReference>
<proteinExistence type="predicted"/>
<evidence type="ECO:0000313" key="2">
    <source>
        <dbReference type="Proteomes" id="UP001432027"/>
    </source>
</evidence>
<reference evidence="1" key="1">
    <citation type="submission" date="2023-10" db="EMBL/GenBank/DDBJ databases">
        <title>Genome assembly of Pristionchus species.</title>
        <authorList>
            <person name="Yoshida K."/>
            <person name="Sommer R.J."/>
        </authorList>
    </citation>
    <scope>NUCLEOTIDE SEQUENCE</scope>
    <source>
        <strain evidence="1">RS0144</strain>
    </source>
</reference>
<evidence type="ECO:0000313" key="1">
    <source>
        <dbReference type="EMBL" id="GMT02453.1"/>
    </source>
</evidence>
<dbReference type="Proteomes" id="UP001432027">
    <property type="component" value="Unassembled WGS sequence"/>
</dbReference>
<organism evidence="1 2">
    <name type="scientific">Pristionchus entomophagus</name>
    <dbReference type="NCBI Taxonomy" id="358040"/>
    <lineage>
        <taxon>Eukaryota</taxon>
        <taxon>Metazoa</taxon>
        <taxon>Ecdysozoa</taxon>
        <taxon>Nematoda</taxon>
        <taxon>Chromadorea</taxon>
        <taxon>Rhabditida</taxon>
        <taxon>Rhabditina</taxon>
        <taxon>Diplogasteromorpha</taxon>
        <taxon>Diplogasteroidea</taxon>
        <taxon>Neodiplogasteridae</taxon>
        <taxon>Pristionchus</taxon>
    </lineage>
</organism>
<protein>
    <recommendedName>
        <fullName evidence="3">Dehydrogenase</fullName>
    </recommendedName>
</protein>
<dbReference type="InterPro" id="IPR002347">
    <property type="entry name" value="SDR_fam"/>
</dbReference>
<keyword evidence="2" id="KW-1185">Reference proteome</keyword>
<dbReference type="SUPFAM" id="SSF51735">
    <property type="entry name" value="NAD(P)-binding Rossmann-fold domains"/>
    <property type="match status" value="1"/>
</dbReference>
<name>A0AAV5U7U3_9BILA</name>
<accession>A0AAV5U7U3</accession>
<gene>
    <name evidence="1" type="ORF">PENTCL1PPCAC_24627</name>
</gene>
<dbReference type="InterPro" id="IPR036291">
    <property type="entry name" value="NAD(P)-bd_dom_sf"/>
</dbReference>
<dbReference type="PANTHER" id="PTHR44115">
    <property type="entry name" value="PROTEIN CBG09704"/>
    <property type="match status" value="1"/>
</dbReference>
<dbReference type="Pfam" id="PF00106">
    <property type="entry name" value="adh_short"/>
    <property type="match status" value="1"/>
</dbReference>
<dbReference type="EMBL" id="BTSX01000005">
    <property type="protein sequence ID" value="GMT02453.1"/>
    <property type="molecule type" value="Genomic_DNA"/>
</dbReference>
<feature type="non-terminal residue" evidence="1">
    <location>
        <position position="1"/>
    </location>
</feature>